<dbReference type="EMBL" id="CAJEWN010000139">
    <property type="protein sequence ID" value="CAD2168295.1"/>
    <property type="molecule type" value="Genomic_DNA"/>
</dbReference>
<comment type="caution">
    <text evidence="1">The sequence shown here is derived from an EMBL/GenBank/DDBJ whole genome shotgun (WGS) entry which is preliminary data.</text>
</comment>
<dbReference type="Proteomes" id="UP000580250">
    <property type="component" value="Unassembled WGS sequence"/>
</dbReference>
<reference evidence="1 2" key="1">
    <citation type="submission" date="2020-08" db="EMBL/GenBank/DDBJ databases">
        <authorList>
            <person name="Koutsovoulos G."/>
            <person name="Danchin GJ E."/>
        </authorList>
    </citation>
    <scope>NUCLEOTIDE SEQUENCE [LARGE SCALE GENOMIC DNA]</scope>
</reference>
<organism evidence="1 2">
    <name type="scientific">Meloidogyne enterolobii</name>
    <name type="common">Root-knot nematode worm</name>
    <name type="synonym">Meloidogyne mayaguensis</name>
    <dbReference type="NCBI Taxonomy" id="390850"/>
    <lineage>
        <taxon>Eukaryota</taxon>
        <taxon>Metazoa</taxon>
        <taxon>Ecdysozoa</taxon>
        <taxon>Nematoda</taxon>
        <taxon>Chromadorea</taxon>
        <taxon>Rhabditida</taxon>
        <taxon>Tylenchina</taxon>
        <taxon>Tylenchomorpha</taxon>
        <taxon>Tylenchoidea</taxon>
        <taxon>Meloidogynidae</taxon>
        <taxon>Meloidogyninae</taxon>
        <taxon>Meloidogyne</taxon>
    </lineage>
</organism>
<accession>A0A6V7V1R4</accession>
<protein>
    <submittedName>
        <fullName evidence="1">Uncharacterized protein</fullName>
    </submittedName>
</protein>
<evidence type="ECO:0000313" key="1">
    <source>
        <dbReference type="EMBL" id="CAD2168295.1"/>
    </source>
</evidence>
<evidence type="ECO:0000313" key="2">
    <source>
        <dbReference type="Proteomes" id="UP000580250"/>
    </source>
</evidence>
<proteinExistence type="predicted"/>
<gene>
    <name evidence="1" type="ORF">MENT_LOCUS19648</name>
</gene>
<dbReference type="AlphaFoldDB" id="A0A6V7V1R4"/>
<name>A0A6V7V1R4_MELEN</name>
<sequence>MPKLFPKVEYSTNQKEEEETILYLFINYFKTGSIIKKWQIKCLLLFIAYKNWFKKNSKVSKWYKHLEETIEIFDESYFKGEFFIQKHFLENKLLDIVEINTQELAVNLF</sequence>